<evidence type="ECO:0000256" key="8">
    <source>
        <dbReference type="ARBA" id="ARBA00022842"/>
    </source>
</evidence>
<keyword evidence="5" id="KW-0808">Transferase</keyword>
<dbReference type="GO" id="GO:0016740">
    <property type="term" value="F:transferase activity"/>
    <property type="evidence" value="ECO:0007669"/>
    <property type="project" value="UniProtKB-KW"/>
</dbReference>
<reference evidence="11 12" key="1">
    <citation type="journal article" date="2017" name="Front. Microbiol.">
        <title>Labilibaculum manganireducens gen. nov., sp. nov. and Labilibaculum filiforme sp. nov., Novel Bacteroidetes Isolated from Subsurface Sediments of the Baltic Sea.</title>
        <authorList>
            <person name="Vandieken V."/>
            <person name="Marshall I.P."/>
            <person name="Niemann H."/>
            <person name="Engelen B."/>
            <person name="Cypionka H."/>
        </authorList>
    </citation>
    <scope>NUCLEOTIDE SEQUENCE [LARGE SCALE GENOMIC DNA]</scope>
    <source>
        <strain evidence="11 12">59.16B</strain>
    </source>
</reference>
<evidence type="ECO:0000313" key="12">
    <source>
        <dbReference type="Proteomes" id="UP000233535"/>
    </source>
</evidence>
<evidence type="ECO:0000256" key="7">
    <source>
        <dbReference type="ARBA" id="ARBA00022827"/>
    </source>
</evidence>
<dbReference type="EMBL" id="MVDD01000003">
    <property type="protein sequence ID" value="PKQ64251.1"/>
    <property type="molecule type" value="Genomic_DNA"/>
</dbReference>
<evidence type="ECO:0000256" key="6">
    <source>
        <dbReference type="ARBA" id="ARBA00022723"/>
    </source>
</evidence>
<evidence type="ECO:0000256" key="2">
    <source>
        <dbReference type="ARBA" id="ARBA00011955"/>
    </source>
</evidence>
<dbReference type="GO" id="GO:0046872">
    <property type="term" value="F:metal ion binding"/>
    <property type="evidence" value="ECO:0007669"/>
    <property type="project" value="UniProtKB-KW"/>
</dbReference>
<dbReference type="InterPro" id="IPR024932">
    <property type="entry name" value="ApbE"/>
</dbReference>
<proteinExistence type="predicted"/>
<comment type="caution">
    <text evidence="11">The sequence shown here is derived from an EMBL/GenBank/DDBJ whole genome shotgun (WGS) entry which is preliminary data.</text>
</comment>
<evidence type="ECO:0000256" key="9">
    <source>
        <dbReference type="ARBA" id="ARBA00031306"/>
    </source>
</evidence>
<keyword evidence="4" id="KW-0285">Flavoprotein</keyword>
<comment type="catalytic activity">
    <reaction evidence="10">
        <text>L-threonyl-[protein] + FAD = FMN-L-threonyl-[protein] + AMP + H(+)</text>
        <dbReference type="Rhea" id="RHEA:36847"/>
        <dbReference type="Rhea" id="RHEA-COMP:11060"/>
        <dbReference type="Rhea" id="RHEA-COMP:11061"/>
        <dbReference type="ChEBI" id="CHEBI:15378"/>
        <dbReference type="ChEBI" id="CHEBI:30013"/>
        <dbReference type="ChEBI" id="CHEBI:57692"/>
        <dbReference type="ChEBI" id="CHEBI:74257"/>
        <dbReference type="ChEBI" id="CHEBI:456215"/>
        <dbReference type="EC" id="2.7.1.180"/>
    </reaction>
</comment>
<dbReference type="EC" id="2.7.1.180" evidence="2"/>
<evidence type="ECO:0000256" key="1">
    <source>
        <dbReference type="ARBA" id="ARBA00001946"/>
    </source>
</evidence>
<evidence type="ECO:0000256" key="4">
    <source>
        <dbReference type="ARBA" id="ARBA00022630"/>
    </source>
</evidence>
<gene>
    <name evidence="11" type="ORF">BZG02_05360</name>
</gene>
<dbReference type="Proteomes" id="UP000233535">
    <property type="component" value="Unassembled WGS sequence"/>
</dbReference>
<dbReference type="PANTHER" id="PTHR30040:SF2">
    <property type="entry name" value="FAD:PROTEIN FMN TRANSFERASE"/>
    <property type="match status" value="1"/>
</dbReference>
<dbReference type="InterPro" id="IPR003374">
    <property type="entry name" value="ApbE-like_sf"/>
</dbReference>
<accession>A0A2N3I1R2</accession>
<dbReference type="AlphaFoldDB" id="A0A2N3I1R2"/>
<dbReference type="SUPFAM" id="SSF143631">
    <property type="entry name" value="ApbE-like"/>
    <property type="match status" value="1"/>
</dbReference>
<evidence type="ECO:0000256" key="10">
    <source>
        <dbReference type="ARBA" id="ARBA00048540"/>
    </source>
</evidence>
<keyword evidence="7" id="KW-0274">FAD</keyword>
<dbReference type="PANTHER" id="PTHR30040">
    <property type="entry name" value="THIAMINE BIOSYNTHESIS LIPOPROTEIN APBE"/>
    <property type="match status" value="1"/>
</dbReference>
<evidence type="ECO:0000313" key="11">
    <source>
        <dbReference type="EMBL" id="PKQ64251.1"/>
    </source>
</evidence>
<name>A0A2N3I1R2_9BACT</name>
<comment type="cofactor">
    <cofactor evidence="1">
        <name>Mg(2+)</name>
        <dbReference type="ChEBI" id="CHEBI:18420"/>
    </cofactor>
</comment>
<sequence length="232" mass="26024">MEKIVRDLESMLSRYDQDAEVYNLNQQAAKSAVQISEKLFSYIKQSILYSQKTNGYFNIGYEATGSFGMELSDQLILDNEQKTVQYASEEVLLDFGGIGKGIALSEIALFLEKERIANAFISFGESSILTRGRHPYGDYWPLALEDGATNLKLNNSSISISGFHASEEISHVVNPKIGAFKHRLKQVQVQLDCPIDAEVLSTTLLIAPELEQQQIINRFNPEKCIRIPLQLS</sequence>
<keyword evidence="12" id="KW-1185">Reference proteome</keyword>
<evidence type="ECO:0000256" key="5">
    <source>
        <dbReference type="ARBA" id="ARBA00022679"/>
    </source>
</evidence>
<protein>
    <recommendedName>
        <fullName evidence="3">FAD:protein FMN transferase</fullName>
        <ecNumber evidence="2">2.7.1.180</ecNumber>
    </recommendedName>
    <alternativeName>
        <fullName evidence="9">Flavin transferase</fullName>
    </alternativeName>
</protein>
<keyword evidence="8" id="KW-0460">Magnesium</keyword>
<dbReference type="Pfam" id="PF02424">
    <property type="entry name" value="ApbE"/>
    <property type="match status" value="1"/>
</dbReference>
<keyword evidence="6" id="KW-0479">Metal-binding</keyword>
<organism evidence="11 12">
    <name type="scientific">Labilibaculum filiforme</name>
    <dbReference type="NCBI Taxonomy" id="1940526"/>
    <lineage>
        <taxon>Bacteria</taxon>
        <taxon>Pseudomonadati</taxon>
        <taxon>Bacteroidota</taxon>
        <taxon>Bacteroidia</taxon>
        <taxon>Marinilabiliales</taxon>
        <taxon>Marinifilaceae</taxon>
        <taxon>Labilibaculum</taxon>
    </lineage>
</organism>
<dbReference type="Gene3D" id="3.10.520.10">
    <property type="entry name" value="ApbE-like domains"/>
    <property type="match status" value="2"/>
</dbReference>
<evidence type="ECO:0000256" key="3">
    <source>
        <dbReference type="ARBA" id="ARBA00016337"/>
    </source>
</evidence>